<dbReference type="PANTHER" id="PTHR30203">
    <property type="entry name" value="OUTER MEMBRANE CATION EFFLUX PROTEIN"/>
    <property type="match status" value="1"/>
</dbReference>
<proteinExistence type="inferred from homology"/>
<dbReference type="InterPro" id="IPR003423">
    <property type="entry name" value="OMP_efflux"/>
</dbReference>
<dbReference type="OrthoDB" id="9763626at2"/>
<protein>
    <submittedName>
        <fullName evidence="2">Outer membrane efflux protein</fullName>
    </submittedName>
</protein>
<evidence type="ECO:0000313" key="2">
    <source>
        <dbReference type="EMBL" id="ABF39452.1"/>
    </source>
</evidence>
<comment type="similarity">
    <text evidence="1">Belongs to the outer membrane factor (OMF) (TC 1.B.17) family.</text>
</comment>
<dbReference type="EnsemblBacteria" id="ABF39452">
    <property type="protein sequence ID" value="ABF39452"/>
    <property type="gene ID" value="Acid345_0447"/>
</dbReference>
<name>Q1IUJ8_KORVE</name>
<dbReference type="Gene3D" id="1.20.1600.10">
    <property type="entry name" value="Outer membrane efflux proteins (OEP)"/>
    <property type="match status" value="1"/>
</dbReference>
<dbReference type="Proteomes" id="UP000002432">
    <property type="component" value="Chromosome"/>
</dbReference>
<dbReference type="SUPFAM" id="SSF56954">
    <property type="entry name" value="Outer membrane efflux proteins (OEP)"/>
    <property type="match status" value="1"/>
</dbReference>
<dbReference type="STRING" id="204669.Acid345_0447"/>
<dbReference type="InterPro" id="IPR010131">
    <property type="entry name" value="MdtP/NodT-like"/>
</dbReference>
<accession>Q1IUJ8</accession>
<dbReference type="Pfam" id="PF02321">
    <property type="entry name" value="OEP"/>
    <property type="match status" value="2"/>
</dbReference>
<keyword evidence="3" id="KW-1185">Reference proteome</keyword>
<dbReference type="GO" id="GO:0015562">
    <property type="term" value="F:efflux transmembrane transporter activity"/>
    <property type="evidence" value="ECO:0007669"/>
    <property type="project" value="InterPro"/>
</dbReference>
<dbReference type="PANTHER" id="PTHR30203:SF24">
    <property type="entry name" value="BLR4935 PROTEIN"/>
    <property type="match status" value="1"/>
</dbReference>
<organism evidence="2 3">
    <name type="scientific">Koribacter versatilis (strain Ellin345)</name>
    <dbReference type="NCBI Taxonomy" id="204669"/>
    <lineage>
        <taxon>Bacteria</taxon>
        <taxon>Pseudomonadati</taxon>
        <taxon>Acidobacteriota</taxon>
        <taxon>Terriglobia</taxon>
        <taxon>Terriglobales</taxon>
        <taxon>Candidatus Korobacteraceae</taxon>
        <taxon>Candidatus Korobacter</taxon>
    </lineage>
</organism>
<dbReference type="AlphaFoldDB" id="Q1IUJ8"/>
<dbReference type="HOGENOM" id="CLU_012817_14_4_0"/>
<dbReference type="eggNOG" id="COG1538">
    <property type="taxonomic scope" value="Bacteria"/>
</dbReference>
<reference evidence="2 3" key="1">
    <citation type="journal article" date="2009" name="Appl. Environ. Microbiol.">
        <title>Three genomes from the phylum Acidobacteria provide insight into the lifestyles of these microorganisms in soils.</title>
        <authorList>
            <person name="Ward N.L."/>
            <person name="Challacombe J.F."/>
            <person name="Janssen P.H."/>
            <person name="Henrissat B."/>
            <person name="Coutinho P.M."/>
            <person name="Wu M."/>
            <person name="Xie G."/>
            <person name="Haft D.H."/>
            <person name="Sait M."/>
            <person name="Badger J."/>
            <person name="Barabote R.D."/>
            <person name="Bradley B."/>
            <person name="Brettin T.S."/>
            <person name="Brinkac L.M."/>
            <person name="Bruce D."/>
            <person name="Creasy T."/>
            <person name="Daugherty S.C."/>
            <person name="Davidsen T.M."/>
            <person name="DeBoy R.T."/>
            <person name="Detter J.C."/>
            <person name="Dodson R.J."/>
            <person name="Durkin A.S."/>
            <person name="Ganapathy A."/>
            <person name="Gwinn-Giglio M."/>
            <person name="Han C.S."/>
            <person name="Khouri H."/>
            <person name="Kiss H."/>
            <person name="Kothari S.P."/>
            <person name="Madupu R."/>
            <person name="Nelson K.E."/>
            <person name="Nelson W.C."/>
            <person name="Paulsen I."/>
            <person name="Penn K."/>
            <person name="Ren Q."/>
            <person name="Rosovitz M.J."/>
            <person name="Selengut J.D."/>
            <person name="Shrivastava S."/>
            <person name="Sullivan S.A."/>
            <person name="Tapia R."/>
            <person name="Thompson L.S."/>
            <person name="Watkins K.L."/>
            <person name="Yang Q."/>
            <person name="Yu C."/>
            <person name="Zafar N."/>
            <person name="Zhou L."/>
            <person name="Kuske C.R."/>
        </authorList>
    </citation>
    <scope>NUCLEOTIDE SEQUENCE [LARGE SCALE GENOMIC DNA]</scope>
    <source>
        <strain evidence="2 3">Ellin345</strain>
    </source>
</reference>
<gene>
    <name evidence="2" type="ordered locus">Acid345_0447</name>
</gene>
<sequence length="438" mass="48205">MRPRHRCNQPVSDSTTSPSFHFQAFALSALLLLLLGAGMGQTATRITLDEAVDLALAKSPALQAQRTLILQNEAQEITANLRPNPTLGADSQFVPIFSPQDFSGDYLDQAQQFDIGVGYLFERGHKRQRRLQAARDQTAVTKAQVADAERTLAFNIGQQFVSVLLAESTLDFASQDLKSFQQTVDISETQYKAGYISEGDYLKIKLQLLQFQTDVSSARLAKVQALAGLRQSLGYNTVPVDFDVAGDLAFQPLKGRVEDLQILAMRERPDFRASQLGVTAAQSQIQLAKANAKVDVNGTYDVSHVAGATSGSIFVSFDLPIFNRNQGEIARTRYALTQAQAQEQAANDTVMTDVLNAYEAVGSNEQVVQLYISGYLKESQDSRDISEYAYKRGAASLLDYLDAERSFRSVQLAYRQSLASYMTAIEQLKEAVGTRKLP</sequence>
<evidence type="ECO:0000313" key="3">
    <source>
        <dbReference type="Proteomes" id="UP000002432"/>
    </source>
</evidence>
<dbReference type="KEGG" id="aba:Acid345_0447"/>
<evidence type="ECO:0000256" key="1">
    <source>
        <dbReference type="ARBA" id="ARBA00007613"/>
    </source>
</evidence>
<dbReference type="EMBL" id="CP000360">
    <property type="protein sequence ID" value="ABF39452.1"/>
    <property type="molecule type" value="Genomic_DNA"/>
</dbReference>